<evidence type="ECO:0000256" key="11">
    <source>
        <dbReference type="ARBA" id="ARBA00022825"/>
    </source>
</evidence>
<feature type="domain" description="PDZ" evidence="17">
    <location>
        <begin position="394"/>
        <end position="483"/>
    </location>
</feature>
<evidence type="ECO:0000256" key="8">
    <source>
        <dbReference type="ARBA" id="ARBA00022737"/>
    </source>
</evidence>
<evidence type="ECO:0000256" key="16">
    <source>
        <dbReference type="SAM" id="SignalP"/>
    </source>
</evidence>
<dbReference type="CDD" id="cd10839">
    <property type="entry name" value="cpPDZ1_DegP-like"/>
    <property type="match status" value="1"/>
</dbReference>
<evidence type="ECO:0000256" key="15">
    <source>
        <dbReference type="PIRSR" id="PIRSR611782-2"/>
    </source>
</evidence>
<feature type="binding site" evidence="15">
    <location>
        <begin position="238"/>
        <end position="240"/>
    </location>
    <ligand>
        <name>substrate</name>
    </ligand>
</feature>
<evidence type="ECO:0000256" key="13">
    <source>
        <dbReference type="ARBA" id="ARBA00032850"/>
    </source>
</evidence>
<dbReference type="InterPro" id="IPR001940">
    <property type="entry name" value="Peptidase_S1C"/>
</dbReference>
<keyword evidence="9" id="KW-0574">Periplasm</keyword>
<keyword evidence="6" id="KW-0645">Protease</keyword>
<dbReference type="Gene3D" id="2.30.42.10">
    <property type="match status" value="2"/>
</dbReference>
<gene>
    <name evidence="18" type="ORF">AAV32_01335</name>
</gene>
<evidence type="ECO:0000256" key="1">
    <source>
        <dbReference type="ARBA" id="ARBA00001772"/>
    </source>
</evidence>
<evidence type="ECO:0000256" key="10">
    <source>
        <dbReference type="ARBA" id="ARBA00022801"/>
    </source>
</evidence>
<keyword evidence="8" id="KW-0677">Repeat</keyword>
<name>A0A171KX19_9BURK</name>
<feature type="binding site" evidence="15">
    <location>
        <position position="168"/>
    </location>
    <ligand>
        <name>substrate</name>
    </ligand>
</feature>
<comment type="similarity">
    <text evidence="3">Belongs to the peptidase S1C family.</text>
</comment>
<sequence length="495" mass="51821">MMRSDSFMTGLFRSAAFKAATVALAACMSLGAQQAVAQTRTLDGLPDFTPIVEKTEGSVVNIRTTATVQARGGMPGFGGEDPYEMFRWFFGPDMVPPGAGRRPGPGAGAAPAEPRTVPRGIGSGFIVSDDGYILTNNHVVEGATDIFVTFTDGREVKARLIGADARTDVAVIKVDDQKDLQPLAIGDSNKLRKGQWVLAIGSPFGLESTVTSGIVSAIGRETGDYLPFIQTDVAVNPGNSGGPLINLDGEAVGINSQIVTRSGGFIGISLAIPIDEAMRVADQLKSNGRVVRGRIGVQISEVSKDVADAIGLPNAQGALVSMVEEKGPAEAAGVQPGDVIVRFNDHEIKRWSDLPRLVGDTKPDTKAPLEVWRKGKKMTLNVRIGEIPAEEGAAVAQAPASANANVLGLAVAPLDAEARAALKVAGGVVVRRAEGVAAAAGIREGDVLLTLNTQDISAPDQFNKLVSELKPGSRVALLVRRDDISLWVTLELPAK</sequence>
<dbReference type="AlphaFoldDB" id="A0A171KX19"/>
<dbReference type="PANTHER" id="PTHR22939">
    <property type="entry name" value="SERINE PROTEASE FAMILY S1C HTRA-RELATED"/>
    <property type="match status" value="1"/>
</dbReference>
<protein>
    <recommendedName>
        <fullName evidence="5">Probable periplasmic serine endoprotease DegP-like</fullName>
        <ecNumber evidence="4">3.4.21.107</ecNumber>
    </recommendedName>
    <alternativeName>
        <fullName evidence="13">Protease Do</fullName>
    </alternativeName>
</protein>
<dbReference type="EC" id="3.4.21.107" evidence="4"/>
<proteinExistence type="inferred from homology"/>
<dbReference type="NCBIfam" id="TIGR02037">
    <property type="entry name" value="degP_htrA_DO"/>
    <property type="match status" value="1"/>
</dbReference>
<feature type="active site" description="Charge relay system" evidence="14">
    <location>
        <position position="138"/>
    </location>
</feature>
<keyword evidence="12" id="KW-0346">Stress response</keyword>
<dbReference type="GO" id="GO:0006508">
    <property type="term" value="P:proteolysis"/>
    <property type="evidence" value="ECO:0007669"/>
    <property type="project" value="UniProtKB-KW"/>
</dbReference>
<dbReference type="InterPro" id="IPR001478">
    <property type="entry name" value="PDZ"/>
</dbReference>
<dbReference type="GO" id="GO:0042597">
    <property type="term" value="C:periplasmic space"/>
    <property type="evidence" value="ECO:0007669"/>
    <property type="project" value="UniProtKB-SubCell"/>
</dbReference>
<evidence type="ECO:0000256" key="6">
    <source>
        <dbReference type="ARBA" id="ARBA00022670"/>
    </source>
</evidence>
<reference evidence="18 19" key="1">
    <citation type="submission" date="2015-04" db="EMBL/GenBank/DDBJ databases">
        <title>Genome sequence of Kerstersia gyiorum CG1.</title>
        <authorList>
            <person name="Greninger A.L."/>
            <person name="Kozyreva V."/>
            <person name="Chaturvedi V."/>
        </authorList>
    </citation>
    <scope>NUCLEOTIDE SEQUENCE [LARGE SCALE GENOMIC DNA]</scope>
    <source>
        <strain evidence="18 19">CG1</strain>
    </source>
</reference>
<dbReference type="PATRIC" id="fig|206506.3.peg.305"/>
<dbReference type="EMBL" id="LBNE01000001">
    <property type="protein sequence ID" value="KKO73436.1"/>
    <property type="molecule type" value="Genomic_DNA"/>
</dbReference>
<organism evidence="18 19">
    <name type="scientific">Kerstersia gyiorum</name>
    <dbReference type="NCBI Taxonomy" id="206506"/>
    <lineage>
        <taxon>Bacteria</taxon>
        <taxon>Pseudomonadati</taxon>
        <taxon>Pseudomonadota</taxon>
        <taxon>Betaproteobacteria</taxon>
        <taxon>Burkholderiales</taxon>
        <taxon>Alcaligenaceae</taxon>
        <taxon>Kerstersia</taxon>
    </lineage>
</organism>
<comment type="subcellular location">
    <subcellularLocation>
        <location evidence="2">Periplasm</location>
    </subcellularLocation>
</comment>
<feature type="binding site" evidence="15">
    <location>
        <position position="138"/>
    </location>
    <ligand>
        <name>substrate</name>
    </ligand>
</feature>
<feature type="domain" description="PDZ" evidence="17">
    <location>
        <begin position="279"/>
        <end position="349"/>
    </location>
</feature>
<comment type="caution">
    <text evidence="18">The sequence shown here is derived from an EMBL/GenBank/DDBJ whole genome shotgun (WGS) entry which is preliminary data.</text>
</comment>
<dbReference type="GO" id="GO:0004252">
    <property type="term" value="F:serine-type endopeptidase activity"/>
    <property type="evidence" value="ECO:0007669"/>
    <property type="project" value="InterPro"/>
</dbReference>
<keyword evidence="19" id="KW-1185">Reference proteome</keyword>
<dbReference type="Pfam" id="PF13365">
    <property type="entry name" value="Trypsin_2"/>
    <property type="match status" value="1"/>
</dbReference>
<evidence type="ECO:0000256" key="12">
    <source>
        <dbReference type="ARBA" id="ARBA00023016"/>
    </source>
</evidence>
<dbReference type="InterPro" id="IPR009003">
    <property type="entry name" value="Peptidase_S1_PA"/>
</dbReference>
<keyword evidence="7 16" id="KW-0732">Signal</keyword>
<keyword evidence="10" id="KW-0378">Hydrolase</keyword>
<dbReference type="PROSITE" id="PS50106">
    <property type="entry name" value="PDZ"/>
    <property type="match status" value="2"/>
</dbReference>
<evidence type="ECO:0000313" key="19">
    <source>
        <dbReference type="Proteomes" id="UP000078084"/>
    </source>
</evidence>
<evidence type="ECO:0000313" key="18">
    <source>
        <dbReference type="EMBL" id="KKO73436.1"/>
    </source>
</evidence>
<keyword evidence="11" id="KW-0720">Serine protease</keyword>
<dbReference type="PRINTS" id="PR00834">
    <property type="entry name" value="PROTEASES2C"/>
</dbReference>
<dbReference type="SUPFAM" id="SSF50494">
    <property type="entry name" value="Trypsin-like serine proteases"/>
    <property type="match status" value="1"/>
</dbReference>
<dbReference type="Pfam" id="PF13180">
    <property type="entry name" value="PDZ_2"/>
    <property type="match status" value="2"/>
</dbReference>
<dbReference type="InterPro" id="IPR011782">
    <property type="entry name" value="Pept_S1C_Do"/>
</dbReference>
<accession>A0A171KX19</accession>
<evidence type="ECO:0000259" key="17">
    <source>
        <dbReference type="PROSITE" id="PS50106"/>
    </source>
</evidence>
<evidence type="ECO:0000256" key="14">
    <source>
        <dbReference type="PIRSR" id="PIRSR611782-1"/>
    </source>
</evidence>
<comment type="catalytic activity">
    <reaction evidence="1">
        <text>Acts on substrates that are at least partially unfolded. The cleavage site P1 residue is normally between a pair of hydrophobic residues, such as Val-|-Val.</text>
        <dbReference type="EC" id="3.4.21.107"/>
    </reaction>
</comment>
<evidence type="ECO:0000256" key="5">
    <source>
        <dbReference type="ARBA" id="ARBA00013958"/>
    </source>
</evidence>
<feature type="active site" description="Charge relay system" evidence="14">
    <location>
        <position position="240"/>
    </location>
</feature>
<feature type="chain" id="PRO_5038390167" description="Probable periplasmic serine endoprotease DegP-like" evidence="16">
    <location>
        <begin position="38"/>
        <end position="495"/>
    </location>
</feature>
<dbReference type="InterPro" id="IPR036034">
    <property type="entry name" value="PDZ_sf"/>
</dbReference>
<dbReference type="SMART" id="SM00228">
    <property type="entry name" value="PDZ"/>
    <property type="match status" value="2"/>
</dbReference>
<evidence type="ECO:0000256" key="4">
    <source>
        <dbReference type="ARBA" id="ARBA00013035"/>
    </source>
</evidence>
<dbReference type="STRING" id="206506.AAV32_01335"/>
<feature type="active site" description="Charge relay system" evidence="14">
    <location>
        <position position="168"/>
    </location>
</feature>
<dbReference type="PANTHER" id="PTHR22939:SF130">
    <property type="entry name" value="PERIPLASMIC SERINE ENDOPROTEASE DEGP-LIKE-RELATED"/>
    <property type="match status" value="1"/>
</dbReference>
<dbReference type="Gene3D" id="2.40.10.120">
    <property type="match status" value="1"/>
</dbReference>
<feature type="signal peptide" evidence="16">
    <location>
        <begin position="1"/>
        <end position="37"/>
    </location>
</feature>
<dbReference type="SUPFAM" id="SSF50156">
    <property type="entry name" value="PDZ domain-like"/>
    <property type="match status" value="2"/>
</dbReference>
<evidence type="ECO:0000256" key="3">
    <source>
        <dbReference type="ARBA" id="ARBA00010541"/>
    </source>
</evidence>
<dbReference type="Proteomes" id="UP000078084">
    <property type="component" value="Unassembled WGS sequence"/>
</dbReference>
<evidence type="ECO:0000256" key="7">
    <source>
        <dbReference type="ARBA" id="ARBA00022729"/>
    </source>
</evidence>
<evidence type="ECO:0000256" key="2">
    <source>
        <dbReference type="ARBA" id="ARBA00004418"/>
    </source>
</evidence>
<evidence type="ECO:0000256" key="9">
    <source>
        <dbReference type="ARBA" id="ARBA00022764"/>
    </source>
</evidence>